<organism evidence="3 4">
    <name type="scientific">Mycena citricolor</name>
    <dbReference type="NCBI Taxonomy" id="2018698"/>
    <lineage>
        <taxon>Eukaryota</taxon>
        <taxon>Fungi</taxon>
        <taxon>Dikarya</taxon>
        <taxon>Basidiomycota</taxon>
        <taxon>Agaricomycotina</taxon>
        <taxon>Agaricomycetes</taxon>
        <taxon>Agaricomycetidae</taxon>
        <taxon>Agaricales</taxon>
        <taxon>Marasmiineae</taxon>
        <taxon>Mycenaceae</taxon>
        <taxon>Mycena</taxon>
    </lineage>
</organism>
<dbReference type="Pfam" id="PF00078">
    <property type="entry name" value="RVT_1"/>
    <property type="match status" value="1"/>
</dbReference>
<evidence type="ECO:0000313" key="4">
    <source>
        <dbReference type="Proteomes" id="UP001295794"/>
    </source>
</evidence>
<dbReference type="CDD" id="cd01650">
    <property type="entry name" value="RT_nLTR_like"/>
    <property type="match status" value="1"/>
</dbReference>
<name>A0AAD2GWZ4_9AGAR</name>
<comment type="caution">
    <text evidence="3">The sequence shown here is derived from an EMBL/GenBank/DDBJ whole genome shotgun (WGS) entry which is preliminary data.</text>
</comment>
<reference evidence="3" key="1">
    <citation type="submission" date="2023-11" db="EMBL/GenBank/DDBJ databases">
        <authorList>
            <person name="De Vega J J."/>
            <person name="De Vega J J."/>
        </authorList>
    </citation>
    <scope>NUCLEOTIDE SEQUENCE</scope>
</reference>
<evidence type="ECO:0000259" key="2">
    <source>
        <dbReference type="PROSITE" id="PS50878"/>
    </source>
</evidence>
<dbReference type="InterPro" id="IPR000477">
    <property type="entry name" value="RT_dom"/>
</dbReference>
<evidence type="ECO:0000313" key="3">
    <source>
        <dbReference type="EMBL" id="CAK5265453.1"/>
    </source>
</evidence>
<gene>
    <name evidence="3" type="ORF">MYCIT1_LOCUS6445</name>
</gene>
<evidence type="ECO:0000256" key="1">
    <source>
        <dbReference type="SAM" id="MobiDB-lite"/>
    </source>
</evidence>
<dbReference type="SUPFAM" id="SSF56672">
    <property type="entry name" value="DNA/RNA polymerases"/>
    <property type="match status" value="1"/>
</dbReference>
<dbReference type="Proteomes" id="UP001295794">
    <property type="component" value="Unassembled WGS sequence"/>
</dbReference>
<dbReference type="PROSITE" id="PS50878">
    <property type="entry name" value="RT_POL"/>
    <property type="match status" value="1"/>
</dbReference>
<keyword evidence="4" id="KW-1185">Reference proteome</keyword>
<dbReference type="PANTHER" id="PTHR19446">
    <property type="entry name" value="REVERSE TRANSCRIPTASES"/>
    <property type="match status" value="1"/>
</dbReference>
<sequence>MVVCETHLSPEQTNEIQTSHIGRRLQVFNSPNPEDPNTRGIALVLNRELTNIKDVTIYYLIPDRIYVSNRQFQQCKHWEISDAAGKLTDHRLVTVTITAPLSPHVGRGNYSIPLFILQDTNFMSFVHEAGSKLDEMIELSKEPENQIGNIQTHYHSFKQEILQYARKRAKIVIGASREKKKNLSARKRTMLQTKKVPAQGTPPGNQVGTTPHENLIDEDQEPPQSVNNAEEELAEHIYALQHEIDEITEQQRDKQRVNTQVKCFTELDHITKFTVSMSKDSKPRDTITFLQRTDTDQPIGSKRSSEMAEIARDYHQALQYDPSEEDLTSKQESILAALEHIHPVEISSEVEALSKLLSEDDIAEALKQAKVGTAAGVDGIPYELWQQLHKTYLDTTEYNSKKPLEEQKPTLNIIKILASIFNDIEKHGVTANSDFALGWMCPIWKKKDKSDIANYRPITVLNTDYKLLTKTLSNKLAKIAPHLVNTDQAGFMKGRKIQDQIFLAQQVVGYSSEQLHNGAIVALDQEKAYDKTNHTYLWQTLRKQGIPNLFIDTVKALYADAQTCVIINGEKSTPYKVTRGVQQGDPLSCLLFNLAIEPLASMVRSSNLQGMQIPGTSRRIIIKMFADDTTVYLNANDRLSDLTAILNKWCAASSAKFNTEKTEIIPVGNPTFRAHVANTKTFHDEHDVIAEAKIARDGTAVRILGGYVGNGIDCFTLWSPKLERIDNEYEKWENLHPTLEARRHIDQIVAGSITQYLTMVNGMPKHVLKHLQRSQREFMWGGAKSSPVQKAVLLQPILDGGKNLLDIEARNDALTILKLASYLNLDPTSRPDWAYFADSRFAAADRKSSRLNPGSHTQMFLQTWRPNKLKLPTDLREMVRVAERYNLGFEVVSPPSELLEELPLFHHLGEDPAQRQINNSTACKCLRNNHLALNVGDGALIAARLENPNHQPSARCVCTACVSDRNILNCTNPDACAQCAGQRINLIHPRWDPRLANTKQTPELRPLEEGQILLPPVAASLTEGFRIFRTDNTTPITIPLRARPTTPIQAYIVTGRNADRSGSCYSLWFAEGDQRNENFEIPRTVGTTKQAAEIVACLACIRRASPKADITLYLEKKSLPQIINKKLKEWEDMGWHGVPDGHILCPLLAELRGREGKTKILTPEANSLEALTLQNLSIRAAGASHPHPHPNQTTATTRPDLITNGAKLAALTQKRAYTIIKSMHKKIVRPATQQCLNQIVAEIQRLTGKSPTTPEIWRSIRLPNLSRQVKNFLWKSIHNAHRIGAFWKHIPDCEDRATCQTCSTEETLEHILCDCTCVGQDEVWKLAGNLWETTGKPWFKPSLGAILGVGLLKVKSVNKPDPGLTRLLHIIISESMFLIWKLRNQRVISNNGQPHTPKEIEQRWNHLIESRFKLECAMTNKLRFGKRALALRTLEATWRPVLTSSDDIPEHWVNCPRVLVGRAYLAILPPPPEPPPG</sequence>
<feature type="region of interest" description="Disordered" evidence="1">
    <location>
        <begin position="195"/>
        <end position="223"/>
    </location>
</feature>
<feature type="compositionally biased region" description="Polar residues" evidence="1">
    <location>
        <begin position="202"/>
        <end position="212"/>
    </location>
</feature>
<dbReference type="GO" id="GO:0003676">
    <property type="term" value="F:nucleic acid binding"/>
    <property type="evidence" value="ECO:0007669"/>
    <property type="project" value="InterPro"/>
</dbReference>
<dbReference type="InterPro" id="IPR043502">
    <property type="entry name" value="DNA/RNA_pol_sf"/>
</dbReference>
<dbReference type="InterPro" id="IPR036397">
    <property type="entry name" value="RNaseH_sf"/>
</dbReference>
<proteinExistence type="predicted"/>
<dbReference type="EMBL" id="CAVNYO010000090">
    <property type="protein sequence ID" value="CAK5265453.1"/>
    <property type="molecule type" value="Genomic_DNA"/>
</dbReference>
<protein>
    <recommendedName>
        <fullName evidence="2">Reverse transcriptase domain-containing protein</fullName>
    </recommendedName>
</protein>
<feature type="domain" description="Reverse transcriptase" evidence="2">
    <location>
        <begin position="424"/>
        <end position="701"/>
    </location>
</feature>
<accession>A0AAD2GWZ4</accession>
<dbReference type="Gene3D" id="3.30.420.10">
    <property type="entry name" value="Ribonuclease H-like superfamily/Ribonuclease H"/>
    <property type="match status" value="1"/>
</dbReference>